<dbReference type="EMBL" id="WJXA01000010">
    <property type="protein sequence ID" value="KAF7130817.1"/>
    <property type="molecule type" value="Genomic_DNA"/>
</dbReference>
<reference evidence="2" key="1">
    <citation type="submission" date="2019-11" db="EMBL/GenBank/DDBJ databases">
        <authorList>
            <person name="Liu Y."/>
            <person name="Hou J."/>
            <person name="Li T.-Q."/>
            <person name="Guan C.-H."/>
            <person name="Wu X."/>
            <person name="Wu H.-Z."/>
            <person name="Ling F."/>
            <person name="Zhang R."/>
            <person name="Shi X.-G."/>
            <person name="Ren J.-P."/>
            <person name="Chen E.-F."/>
            <person name="Sun J.-M."/>
        </authorList>
    </citation>
    <scope>NUCLEOTIDE SEQUENCE</scope>
    <source>
        <strain evidence="2">Adult_tree_wgs_1</strain>
        <tissue evidence="2">Leaves</tissue>
    </source>
</reference>
<organism evidence="2 3">
    <name type="scientific">Rhododendron simsii</name>
    <name type="common">Sims's rhododendron</name>
    <dbReference type="NCBI Taxonomy" id="118357"/>
    <lineage>
        <taxon>Eukaryota</taxon>
        <taxon>Viridiplantae</taxon>
        <taxon>Streptophyta</taxon>
        <taxon>Embryophyta</taxon>
        <taxon>Tracheophyta</taxon>
        <taxon>Spermatophyta</taxon>
        <taxon>Magnoliopsida</taxon>
        <taxon>eudicotyledons</taxon>
        <taxon>Gunneridae</taxon>
        <taxon>Pentapetalae</taxon>
        <taxon>asterids</taxon>
        <taxon>Ericales</taxon>
        <taxon>Ericaceae</taxon>
        <taxon>Ericoideae</taxon>
        <taxon>Rhodoreae</taxon>
        <taxon>Rhododendron</taxon>
    </lineage>
</organism>
<name>A0A834LDN5_RHOSS</name>
<dbReference type="Proteomes" id="UP000626092">
    <property type="component" value="Unassembled WGS sequence"/>
</dbReference>
<proteinExistence type="predicted"/>
<sequence length="506" mass="54488">MAVIVFNNSGVYGGDRRSPEEIIGYLVGTPDELKSFAAQKPGVINVAVDPYAGAETEKPNKNIGDLNKPFKFKGAHFKQWKGKVLFYLSLLKVAYILIEKDLDKVSTDGMTDDEKYVHLELVEQYNSDDYNCRDSVSYLKCNSCNVFGHKNCVVKSAPIGPKQQVWVVKPSISYVRAPSVVPVKDLPDSIEVLCMGVSSVKDGVCPTLLSSAQDKGVSAVTCVSVVVGAESVAGSPSGAKDGANMFSVLQQMEDVVSQKGVDSGDDLESLPTEEEFVAGLTHDVIVPSPVPKKRGRGRSKGVKKPVNNSQSVHNFSLGPVARIFLGWDPSAFTCSVLLSSDQLIVAECSSVDGNAVFILSIVYGHNNPIDRRKLWADMRSIAGSIDEEQRDPTLTQKTVRPKLNNPYLLDLIQILDLMKGVTASVCHDGVDSDGGVSGGGEVDQRRCRLVFGMKTGMGNLVYVEVQVVKLHAVSVWFGDVNGYEDAVGASSALLLNHAGDGLRVSD</sequence>
<dbReference type="AlphaFoldDB" id="A0A834LDN5"/>
<evidence type="ECO:0000313" key="3">
    <source>
        <dbReference type="Proteomes" id="UP000626092"/>
    </source>
</evidence>
<comment type="caution">
    <text evidence="2">The sequence shown here is derived from an EMBL/GenBank/DDBJ whole genome shotgun (WGS) entry which is preliminary data.</text>
</comment>
<evidence type="ECO:0000256" key="1">
    <source>
        <dbReference type="SAM" id="MobiDB-lite"/>
    </source>
</evidence>
<feature type="compositionally biased region" description="Basic residues" evidence="1">
    <location>
        <begin position="291"/>
        <end position="303"/>
    </location>
</feature>
<keyword evidence="3" id="KW-1185">Reference proteome</keyword>
<protein>
    <submittedName>
        <fullName evidence="2">Uncharacterized protein</fullName>
    </submittedName>
</protein>
<dbReference type="OrthoDB" id="1001388at2759"/>
<evidence type="ECO:0000313" key="2">
    <source>
        <dbReference type="EMBL" id="KAF7130817.1"/>
    </source>
</evidence>
<feature type="region of interest" description="Disordered" evidence="1">
    <location>
        <begin position="288"/>
        <end position="307"/>
    </location>
</feature>
<accession>A0A834LDN5</accession>
<gene>
    <name evidence="2" type="ORF">RHSIM_Rhsim10G0073600</name>
</gene>